<sequence length="195" mass="21698">MGNCETSNTVIGDPQFQQIGSQAQARNFSSTYKSEYIEVHGNLAVVEEQEEGGLVLLDEQAKEQDLLKVKICCDTLQTSIGIGIVDFDIIKETDFSGNCNYGLDHGMWIVYSDKLVAASNDEDLDKKSLGIEVQKGEIIECLRNGNVFSIRKAGENNKAITFKLPPNRNYRFAAYLFSGWDSKEAKVSEARIETL</sequence>
<organism evidence="1 2">
    <name type="scientific">Paramecium primaurelia</name>
    <dbReference type="NCBI Taxonomy" id="5886"/>
    <lineage>
        <taxon>Eukaryota</taxon>
        <taxon>Sar</taxon>
        <taxon>Alveolata</taxon>
        <taxon>Ciliophora</taxon>
        <taxon>Intramacronucleata</taxon>
        <taxon>Oligohymenophorea</taxon>
        <taxon>Peniculida</taxon>
        <taxon>Parameciidae</taxon>
        <taxon>Paramecium</taxon>
    </lineage>
</organism>
<comment type="caution">
    <text evidence="1">The sequence shown here is derived from an EMBL/GenBank/DDBJ whole genome shotgun (WGS) entry which is preliminary data.</text>
</comment>
<keyword evidence="2" id="KW-1185">Reference proteome</keyword>
<evidence type="ECO:0000313" key="2">
    <source>
        <dbReference type="Proteomes" id="UP000688137"/>
    </source>
</evidence>
<protein>
    <submittedName>
        <fullName evidence="1">Uncharacterized protein</fullName>
    </submittedName>
</protein>
<proteinExistence type="predicted"/>
<dbReference type="EMBL" id="CAJJDM010000152">
    <property type="protein sequence ID" value="CAD8111685.1"/>
    <property type="molecule type" value="Genomic_DNA"/>
</dbReference>
<dbReference type="AlphaFoldDB" id="A0A8S1Q927"/>
<name>A0A8S1Q927_PARPR</name>
<gene>
    <name evidence="1" type="ORF">PPRIM_AZ9-3.1.T1480110</name>
</gene>
<accession>A0A8S1Q927</accession>
<reference evidence="1" key="1">
    <citation type="submission" date="2021-01" db="EMBL/GenBank/DDBJ databases">
        <authorList>
            <consortium name="Genoscope - CEA"/>
            <person name="William W."/>
        </authorList>
    </citation>
    <scope>NUCLEOTIDE SEQUENCE</scope>
</reference>
<dbReference type="OMA" id="NHGMWIV"/>
<dbReference type="Proteomes" id="UP000688137">
    <property type="component" value="Unassembled WGS sequence"/>
</dbReference>
<evidence type="ECO:0000313" key="1">
    <source>
        <dbReference type="EMBL" id="CAD8111685.1"/>
    </source>
</evidence>